<feature type="compositionally biased region" description="Polar residues" evidence="2">
    <location>
        <begin position="174"/>
        <end position="188"/>
    </location>
</feature>
<evidence type="ECO:0000313" key="4">
    <source>
        <dbReference type="Proteomes" id="UP000694388"/>
    </source>
</evidence>
<feature type="region of interest" description="Disordered" evidence="2">
    <location>
        <begin position="1"/>
        <end position="70"/>
    </location>
</feature>
<reference evidence="3" key="2">
    <citation type="submission" date="2025-09" db="UniProtKB">
        <authorList>
            <consortium name="Ensembl"/>
        </authorList>
    </citation>
    <scope>IDENTIFICATION</scope>
</reference>
<dbReference type="GeneTree" id="ENSGT00390000015476"/>
<dbReference type="GO" id="GO:0004865">
    <property type="term" value="F:protein serine/threonine phosphatase inhibitor activity"/>
    <property type="evidence" value="ECO:0007669"/>
    <property type="project" value="InterPro"/>
</dbReference>
<comment type="similarity">
    <text evidence="1">Belongs to the FAM122 family.</text>
</comment>
<accession>A0A8C4QS83</accession>
<feature type="region of interest" description="Disordered" evidence="2">
    <location>
        <begin position="204"/>
        <end position="223"/>
    </location>
</feature>
<evidence type="ECO:0000256" key="2">
    <source>
        <dbReference type="SAM" id="MobiDB-lite"/>
    </source>
</evidence>
<keyword evidence="4" id="KW-1185">Reference proteome</keyword>
<evidence type="ECO:0000256" key="1">
    <source>
        <dbReference type="ARBA" id="ARBA00006725"/>
    </source>
</evidence>
<evidence type="ECO:0000313" key="3">
    <source>
        <dbReference type="Ensembl" id="ENSEBUP00000019826.1"/>
    </source>
</evidence>
<dbReference type="PANTHER" id="PTHR22227">
    <property type="entry name" value="FAMILY WITH SEQUENCE SIMILARITY 122B ISOFORM X1"/>
    <property type="match status" value="1"/>
</dbReference>
<sequence>MDPGMDDNGDHDNTDSGSPDSSLEDPGVSGRLPDLGSTESGGLWRCNSAPTIAGFGGRISPLPERGEKLEGRRLSYSPSLMNWQTTPMPLSPVRMLSSRVNQIKQEEGGDVMNRETAHERGVQAAMQISQSWDSVFTLGDPSSDSEKPLVQRRLENFPLSPSPSPTRGIGKQLFSPSLQTSVNTSPASSPRRFTMRRSLSPIGCLRAGGVGSNKRKAEGDIELPAKRSFLSAGESSSPDCIAPPSSFLHSPSGSSLESESESPSMPPRLLSLSSDPDQIQTPILASAFIPVSR</sequence>
<feature type="compositionally biased region" description="Low complexity" evidence="2">
    <location>
        <begin position="243"/>
        <end position="276"/>
    </location>
</feature>
<dbReference type="InterPro" id="IPR026716">
    <property type="entry name" value="PBIR1/2/3"/>
</dbReference>
<dbReference type="PANTHER" id="PTHR22227:SF6">
    <property type="entry name" value="FAMILY WITH SEQUENCE SIMILARITY 122B ISOFORM X1"/>
    <property type="match status" value="1"/>
</dbReference>
<feature type="region of interest" description="Disordered" evidence="2">
    <location>
        <begin position="157"/>
        <end position="198"/>
    </location>
</feature>
<dbReference type="Proteomes" id="UP000694388">
    <property type="component" value="Unplaced"/>
</dbReference>
<dbReference type="Ensembl" id="ENSEBUT00000020402.1">
    <property type="protein sequence ID" value="ENSEBUP00000019826.1"/>
    <property type="gene ID" value="ENSEBUG00000012313.1"/>
</dbReference>
<organism evidence="3 4">
    <name type="scientific">Eptatretus burgeri</name>
    <name type="common">Inshore hagfish</name>
    <dbReference type="NCBI Taxonomy" id="7764"/>
    <lineage>
        <taxon>Eukaryota</taxon>
        <taxon>Metazoa</taxon>
        <taxon>Chordata</taxon>
        <taxon>Craniata</taxon>
        <taxon>Vertebrata</taxon>
        <taxon>Cyclostomata</taxon>
        <taxon>Myxini</taxon>
        <taxon>Myxiniformes</taxon>
        <taxon>Myxinidae</taxon>
        <taxon>Eptatretinae</taxon>
        <taxon>Eptatretus</taxon>
    </lineage>
</organism>
<name>A0A8C4QS83_EPTBU</name>
<reference evidence="3" key="1">
    <citation type="submission" date="2025-08" db="UniProtKB">
        <authorList>
            <consortium name="Ensembl"/>
        </authorList>
    </citation>
    <scope>IDENTIFICATION</scope>
</reference>
<protein>
    <submittedName>
        <fullName evidence="3">Family with sequence similarity 122B</fullName>
    </submittedName>
</protein>
<proteinExistence type="inferred from homology"/>
<feature type="region of interest" description="Disordered" evidence="2">
    <location>
        <begin position="229"/>
        <end position="277"/>
    </location>
</feature>
<dbReference type="AlphaFoldDB" id="A0A8C4QS83"/>